<evidence type="ECO:0000259" key="3">
    <source>
        <dbReference type="Pfam" id="PF13175"/>
    </source>
</evidence>
<evidence type="ECO:0000313" key="4">
    <source>
        <dbReference type="EMBL" id="KKM96630.1"/>
    </source>
</evidence>
<evidence type="ECO:0000256" key="1">
    <source>
        <dbReference type="SAM" id="Coils"/>
    </source>
</evidence>
<dbReference type="Gene3D" id="3.30.950.30">
    <property type="entry name" value="Schlafen, AAA domain"/>
    <property type="match status" value="1"/>
</dbReference>
<feature type="domain" description="Endonuclease GajA/Old nuclease/RecF-like AAA" evidence="3">
    <location>
        <begin position="5"/>
        <end position="391"/>
    </location>
</feature>
<dbReference type="PANTHER" id="PTHR43581">
    <property type="entry name" value="ATP/GTP PHOSPHATASE"/>
    <property type="match status" value="1"/>
</dbReference>
<dbReference type="PANTHER" id="PTHR43581:SF4">
    <property type="entry name" value="ATP_GTP PHOSPHATASE"/>
    <property type="match status" value="1"/>
</dbReference>
<dbReference type="SUPFAM" id="SSF52540">
    <property type="entry name" value="P-loop containing nucleoside triphosphate hydrolases"/>
    <property type="match status" value="1"/>
</dbReference>
<dbReference type="InterPro" id="IPR038461">
    <property type="entry name" value="Schlafen_AlbA_2_dom_sf"/>
</dbReference>
<name>A0A0F9P6H3_9ZZZZ</name>
<dbReference type="InterPro" id="IPR007421">
    <property type="entry name" value="Schlafen_AlbA_2_dom"/>
</dbReference>
<evidence type="ECO:0000259" key="2">
    <source>
        <dbReference type="Pfam" id="PF04326"/>
    </source>
</evidence>
<comment type="caution">
    <text evidence="4">The sequence shown here is derived from an EMBL/GenBank/DDBJ whole genome shotgun (WGS) entry which is preliminary data.</text>
</comment>
<feature type="coiled-coil region" evidence="1">
    <location>
        <begin position="417"/>
        <end position="444"/>
    </location>
</feature>
<sequence>MVFELKKVEVKNFLSYRDTNFSDIKNYNVLIGKNNAGKSNLFKLFKLISRNITFEKDYLFNNDDNLDPSISLTFKLSNGLRREIFESLYRANLLRNIILKNESKIVSLPIKMAVDLLLKKKYLDSLILTVKYSKIFNRLYIESLRGIHKYIDKPVPLLTAVQKNNQIIFRFITNNIQGDSKNFLDFFGQQHDPVEHGYPGGIISDVLASLANDIMFNNSLLMKIILTKLNGYFKDLFVYIPAYRRFLKVHPTLDAESRRLEENGENFIQYIFKQENSPEGKIWIEGLNNDLKNFFPNLKTFSQEFGNGQTEVYLFEDNLDMKVNKDFMGSALLHIAFILSHLKNVEKNKVILIEEPELFIFPGLQKDLRNLFLEKCNKFQIFITTHSREFISEIENLCSIYSVKKEGNQSEVYKIPKEKITDVYEDLGLNIDEYERQKELIYNEAFWDAFIKKAIQDNRVENKLWDFKLIFEMWKAPIELKENKQIDFCENVASFANNEGGILIVGITNNPPRKIVGVENIESKIEDCHKKILRLTNSKKDFFYIQPVHIKNEIDELKDCFVIIIAQTKRVIGVRHKKGLWAYKRRLQTGKNDFDLRKLEDLKKSVLHDNYNYLRYLKTFCDFKE</sequence>
<gene>
    <name evidence="4" type="ORF">LCGC14_1176160</name>
</gene>
<reference evidence="4" key="1">
    <citation type="journal article" date="2015" name="Nature">
        <title>Complex archaea that bridge the gap between prokaryotes and eukaryotes.</title>
        <authorList>
            <person name="Spang A."/>
            <person name="Saw J.H."/>
            <person name="Jorgensen S.L."/>
            <person name="Zaremba-Niedzwiedzka K."/>
            <person name="Martijn J."/>
            <person name="Lind A.E."/>
            <person name="van Eijk R."/>
            <person name="Schleper C."/>
            <person name="Guy L."/>
            <person name="Ettema T.J."/>
        </authorList>
    </citation>
    <scope>NUCLEOTIDE SEQUENCE</scope>
</reference>
<dbReference type="InterPro" id="IPR027417">
    <property type="entry name" value="P-loop_NTPase"/>
</dbReference>
<feature type="domain" description="Schlafen AlbA-2" evidence="2">
    <location>
        <begin position="479"/>
        <end position="572"/>
    </location>
</feature>
<dbReference type="Gene3D" id="3.40.50.300">
    <property type="entry name" value="P-loop containing nucleotide triphosphate hydrolases"/>
    <property type="match status" value="2"/>
</dbReference>
<protein>
    <recommendedName>
        <fullName evidence="5">AAA domain-containing protein</fullName>
    </recommendedName>
</protein>
<evidence type="ECO:0008006" key="5">
    <source>
        <dbReference type="Google" id="ProtNLM"/>
    </source>
</evidence>
<dbReference type="Pfam" id="PF13175">
    <property type="entry name" value="AAA_15"/>
    <property type="match status" value="1"/>
</dbReference>
<accession>A0A0F9P6H3</accession>
<dbReference type="InterPro" id="IPR051396">
    <property type="entry name" value="Bact_Antivir_Def_Nuclease"/>
</dbReference>
<proteinExistence type="predicted"/>
<dbReference type="AlphaFoldDB" id="A0A0F9P6H3"/>
<keyword evidence="1" id="KW-0175">Coiled coil</keyword>
<organism evidence="4">
    <name type="scientific">marine sediment metagenome</name>
    <dbReference type="NCBI Taxonomy" id="412755"/>
    <lineage>
        <taxon>unclassified sequences</taxon>
        <taxon>metagenomes</taxon>
        <taxon>ecological metagenomes</taxon>
    </lineage>
</organism>
<dbReference type="EMBL" id="LAZR01005856">
    <property type="protein sequence ID" value="KKM96630.1"/>
    <property type="molecule type" value="Genomic_DNA"/>
</dbReference>
<dbReference type="Pfam" id="PF04326">
    <property type="entry name" value="SLFN_AlbA_2"/>
    <property type="match status" value="1"/>
</dbReference>
<dbReference type="InterPro" id="IPR041685">
    <property type="entry name" value="AAA_GajA/Old/RecF-like"/>
</dbReference>